<keyword evidence="9" id="KW-0460">Magnesium</keyword>
<comment type="caution">
    <text evidence="12">The sequence shown here is derived from an EMBL/GenBank/DDBJ whole genome shotgun (WGS) entry which is preliminary data.</text>
</comment>
<comment type="function">
    <text evidence="9">Catalyzes the transfer of the phosphoribosyl group of 5-phosphorylribose-1-pyrophosphate (PRPP) to anthranilate to yield N-(5'-phosphoribosyl)-anthranilate (PRA).</text>
</comment>
<dbReference type="FunFam" id="3.40.1030.10:FF:000002">
    <property type="entry name" value="Anthranilate phosphoribosyltransferase"/>
    <property type="match status" value="1"/>
</dbReference>
<keyword evidence="2 9" id="KW-0028">Amino-acid biosynthesis</keyword>
<comment type="cofactor">
    <cofactor evidence="9">
        <name>Mg(2+)</name>
        <dbReference type="ChEBI" id="CHEBI:18420"/>
    </cofactor>
    <text evidence="9">Binds 2 magnesium ions per monomer.</text>
</comment>
<dbReference type="SUPFAM" id="SSF52418">
    <property type="entry name" value="Nucleoside phosphorylase/phosphoribosyltransferase catalytic domain"/>
    <property type="match status" value="1"/>
</dbReference>
<feature type="binding site" evidence="9">
    <location>
        <position position="110"/>
    </location>
    <ligand>
        <name>anthranilate</name>
        <dbReference type="ChEBI" id="CHEBI:16567"/>
        <label>1</label>
    </ligand>
</feature>
<dbReference type="InterPro" id="IPR035902">
    <property type="entry name" value="Nuc_phospho_transferase"/>
</dbReference>
<dbReference type="InterPro" id="IPR017459">
    <property type="entry name" value="Glycosyl_Trfase_fam3_N_dom"/>
</dbReference>
<comment type="caution">
    <text evidence="9">Lacks conserved residue(s) required for the propagation of feature annotation.</text>
</comment>
<dbReference type="GO" id="GO:0000287">
    <property type="term" value="F:magnesium ion binding"/>
    <property type="evidence" value="ECO:0007669"/>
    <property type="project" value="UniProtKB-UniRule"/>
</dbReference>
<dbReference type="PANTHER" id="PTHR43285">
    <property type="entry name" value="ANTHRANILATE PHOSPHORIBOSYLTRANSFERASE"/>
    <property type="match status" value="1"/>
</dbReference>
<dbReference type="Gene3D" id="1.20.970.10">
    <property type="entry name" value="Transferase, Pyrimidine Nucleoside Phosphorylase, Chain C"/>
    <property type="match status" value="1"/>
</dbReference>
<evidence type="ECO:0000256" key="9">
    <source>
        <dbReference type="HAMAP-Rule" id="MF_00211"/>
    </source>
</evidence>
<dbReference type="Pfam" id="PF00591">
    <property type="entry name" value="Glycos_transf_3"/>
    <property type="match status" value="1"/>
</dbReference>
<keyword evidence="6 9" id="KW-0057">Aromatic amino acid biosynthesis</keyword>
<reference evidence="12" key="1">
    <citation type="journal article" date="2020" name="mSystems">
        <title>Genome- and Community-Level Interaction Insights into Carbon Utilization and Element Cycling Functions of Hydrothermarchaeota in Hydrothermal Sediment.</title>
        <authorList>
            <person name="Zhou Z."/>
            <person name="Liu Y."/>
            <person name="Xu W."/>
            <person name="Pan J."/>
            <person name="Luo Z.H."/>
            <person name="Li M."/>
        </authorList>
    </citation>
    <scope>NUCLEOTIDE SEQUENCE [LARGE SCALE GENOMIC DNA]</scope>
    <source>
        <strain evidence="12">HyVt-115</strain>
    </source>
</reference>
<organism evidence="12">
    <name type="scientific">Thermosulfidibacter takaii</name>
    <dbReference type="NCBI Taxonomy" id="412593"/>
    <lineage>
        <taxon>Bacteria</taxon>
        <taxon>Pseudomonadati</taxon>
        <taxon>Thermosulfidibacterota</taxon>
        <taxon>Thermosulfidibacteria</taxon>
        <taxon>Thermosulfidibacterales</taxon>
        <taxon>Thermosulfidibacteraceae</taxon>
    </lineage>
</organism>
<dbReference type="GO" id="GO:0000162">
    <property type="term" value="P:L-tryptophan biosynthetic process"/>
    <property type="evidence" value="ECO:0007669"/>
    <property type="project" value="UniProtKB-UniRule"/>
</dbReference>
<dbReference type="Gene3D" id="3.40.1030.10">
    <property type="entry name" value="Nucleoside phosphorylase/phosphoribosyltransferase catalytic domain"/>
    <property type="match status" value="1"/>
</dbReference>
<keyword evidence="3 9" id="KW-0328">Glycosyltransferase</keyword>
<evidence type="ECO:0000259" key="11">
    <source>
        <dbReference type="Pfam" id="PF02885"/>
    </source>
</evidence>
<evidence type="ECO:0000259" key="10">
    <source>
        <dbReference type="Pfam" id="PF00591"/>
    </source>
</evidence>
<feature type="binding site" evidence="9">
    <location>
        <position position="119"/>
    </location>
    <ligand>
        <name>5-phospho-alpha-D-ribose 1-diphosphate</name>
        <dbReference type="ChEBI" id="CHEBI:58017"/>
    </ligand>
</feature>
<dbReference type="HAMAP" id="MF_00211">
    <property type="entry name" value="TrpD"/>
    <property type="match status" value="1"/>
</dbReference>
<keyword evidence="9" id="KW-0479">Metal-binding</keyword>
<evidence type="ECO:0000256" key="3">
    <source>
        <dbReference type="ARBA" id="ARBA00022676"/>
    </source>
</evidence>
<dbReference type="GO" id="GO:0005829">
    <property type="term" value="C:cytosol"/>
    <property type="evidence" value="ECO:0007669"/>
    <property type="project" value="TreeGrafter"/>
</dbReference>
<feature type="binding site" evidence="9">
    <location>
        <begin position="107"/>
        <end position="115"/>
    </location>
    <ligand>
        <name>5-phospho-alpha-D-ribose 1-diphosphate</name>
        <dbReference type="ChEBI" id="CHEBI:58017"/>
    </ligand>
</feature>
<dbReference type="AlphaFoldDB" id="A0A7C0U5T6"/>
<proteinExistence type="inferred from homology"/>
<dbReference type="PANTHER" id="PTHR43285:SF2">
    <property type="entry name" value="ANTHRANILATE PHOSPHORIBOSYLTRANSFERASE"/>
    <property type="match status" value="1"/>
</dbReference>
<evidence type="ECO:0000256" key="4">
    <source>
        <dbReference type="ARBA" id="ARBA00022679"/>
    </source>
</evidence>
<comment type="similarity">
    <text evidence="9">Belongs to the anthranilate phosphoribosyltransferase family.</text>
</comment>
<comment type="similarity">
    <text evidence="8">In the C-terminal section; belongs to the anthranilate phosphoribosyltransferase family.</text>
</comment>
<feature type="binding site" evidence="9">
    <location>
        <position position="79"/>
    </location>
    <ligand>
        <name>anthranilate</name>
        <dbReference type="ChEBI" id="CHEBI:16567"/>
        <label>1</label>
    </ligand>
</feature>
<dbReference type="UniPathway" id="UPA00035">
    <property type="reaction ID" value="UER00041"/>
</dbReference>
<evidence type="ECO:0000256" key="1">
    <source>
        <dbReference type="ARBA" id="ARBA00004907"/>
    </source>
</evidence>
<evidence type="ECO:0000256" key="2">
    <source>
        <dbReference type="ARBA" id="ARBA00022605"/>
    </source>
</evidence>
<feature type="binding site" evidence="9">
    <location>
        <position position="87"/>
    </location>
    <ligand>
        <name>5-phospho-alpha-D-ribose 1-diphosphate</name>
        <dbReference type="ChEBI" id="CHEBI:58017"/>
    </ligand>
</feature>
<name>A0A7C0U5T6_9BACT</name>
<evidence type="ECO:0000256" key="8">
    <source>
        <dbReference type="ARBA" id="ARBA00061188"/>
    </source>
</evidence>
<evidence type="ECO:0000256" key="6">
    <source>
        <dbReference type="ARBA" id="ARBA00023141"/>
    </source>
</evidence>
<evidence type="ECO:0000256" key="7">
    <source>
        <dbReference type="ARBA" id="ARBA00052328"/>
    </source>
</evidence>
<dbReference type="InterPro" id="IPR000312">
    <property type="entry name" value="Glycosyl_Trfase_fam3"/>
</dbReference>
<dbReference type="NCBIfam" id="TIGR01245">
    <property type="entry name" value="trpD"/>
    <property type="match status" value="1"/>
</dbReference>
<comment type="subunit">
    <text evidence="9">Homodimer.</text>
</comment>
<dbReference type="InterPro" id="IPR036320">
    <property type="entry name" value="Glycosyl_Trfase_fam3_N_dom_sf"/>
</dbReference>
<feature type="binding site" evidence="9">
    <location>
        <position position="165"/>
    </location>
    <ligand>
        <name>anthranilate</name>
        <dbReference type="ChEBI" id="CHEBI:16567"/>
        <label>2</label>
    </ligand>
</feature>
<accession>A0A7C0U5T6</accession>
<feature type="domain" description="Glycosyl transferase family 3" evidence="10">
    <location>
        <begin position="73"/>
        <end position="323"/>
    </location>
</feature>
<feature type="binding site" evidence="9">
    <location>
        <begin position="89"/>
        <end position="92"/>
    </location>
    <ligand>
        <name>5-phospho-alpha-D-ribose 1-diphosphate</name>
        <dbReference type="ChEBI" id="CHEBI:58017"/>
    </ligand>
</feature>
<dbReference type="Proteomes" id="UP000885690">
    <property type="component" value="Unassembled WGS sequence"/>
</dbReference>
<dbReference type="EMBL" id="DQWS01000059">
    <property type="protein sequence ID" value="HDD52744.1"/>
    <property type="molecule type" value="Genomic_DNA"/>
</dbReference>
<dbReference type="EC" id="2.4.2.18" evidence="9"/>
<feature type="binding site" evidence="9">
    <location>
        <position position="225"/>
    </location>
    <ligand>
        <name>Mg(2+)</name>
        <dbReference type="ChEBI" id="CHEBI:18420"/>
        <label>1</label>
    </ligand>
</feature>
<feature type="binding site" evidence="9">
    <location>
        <position position="79"/>
    </location>
    <ligand>
        <name>5-phospho-alpha-D-ribose 1-diphosphate</name>
        <dbReference type="ChEBI" id="CHEBI:58017"/>
    </ligand>
</feature>
<gene>
    <name evidence="9 12" type="primary">trpD</name>
    <name evidence="12" type="ORF">ENF32_01580</name>
</gene>
<feature type="binding site" evidence="9">
    <location>
        <begin position="82"/>
        <end position="83"/>
    </location>
    <ligand>
        <name>5-phospho-alpha-D-ribose 1-diphosphate</name>
        <dbReference type="ChEBI" id="CHEBI:58017"/>
    </ligand>
</feature>
<keyword evidence="5 9" id="KW-0822">Tryptophan biosynthesis</keyword>
<dbReference type="GO" id="GO:0004048">
    <property type="term" value="F:anthranilate phosphoribosyltransferase activity"/>
    <property type="evidence" value="ECO:0007669"/>
    <property type="project" value="UniProtKB-UniRule"/>
</dbReference>
<feature type="binding site" evidence="9">
    <location>
        <position position="225"/>
    </location>
    <ligand>
        <name>Mg(2+)</name>
        <dbReference type="ChEBI" id="CHEBI:18420"/>
        <label>2</label>
    </ligand>
</feature>
<comment type="pathway">
    <text evidence="1 9">Amino-acid biosynthesis; L-tryptophan biosynthesis; L-tryptophan from chorismate: step 2/5.</text>
</comment>
<dbReference type="Pfam" id="PF02885">
    <property type="entry name" value="Glycos_trans_3N"/>
    <property type="match status" value="1"/>
</dbReference>
<feature type="binding site" evidence="9">
    <location>
        <position position="91"/>
    </location>
    <ligand>
        <name>Mg(2+)</name>
        <dbReference type="ChEBI" id="CHEBI:18420"/>
        <label>1</label>
    </ligand>
</feature>
<keyword evidence="4 9" id="KW-0808">Transferase</keyword>
<sequence>MKAVLEKVLSGEALEETEGRAIFGAMMDGEVSPTVMAAFLAAMRTRGETPQELAALARVMMDRAVRISPRRFPLVDTCGTGGDGQATVNVSTLAALVVAGAGVAVAKHGNRSVSSKCGSADVLEDLGLDITLIPQRVARSIEEVGFGFLFAPLFHPSMAHAAPVRKELGVRTIFNMLGPMVNPASVDHQVVGVPTVAGAYIMAHAFQMLGKKKVLVIHGLEGLDEVSPQEETLVLEVTPQGIVEETVSPKTFGFPFVPLDEIKVSGREEAVERARAILENRRDPARYVVIMEAGMAIYCAGQARTPLQGVDRAQGALESGRALAVLERAIEFSRGAAVEV</sequence>
<feature type="domain" description="Glycosyl transferase family 3 N-terminal" evidence="11">
    <location>
        <begin position="3"/>
        <end position="64"/>
    </location>
</feature>
<evidence type="ECO:0000313" key="12">
    <source>
        <dbReference type="EMBL" id="HDD52744.1"/>
    </source>
</evidence>
<dbReference type="InterPro" id="IPR005940">
    <property type="entry name" value="Anthranilate_Pribosyl_Tfrase"/>
</dbReference>
<dbReference type="SUPFAM" id="SSF47648">
    <property type="entry name" value="Nucleoside phosphorylase/phosphoribosyltransferase N-terminal domain"/>
    <property type="match status" value="1"/>
</dbReference>
<comment type="catalytic activity">
    <reaction evidence="7 9">
        <text>N-(5-phospho-beta-D-ribosyl)anthranilate + diphosphate = 5-phospho-alpha-D-ribose 1-diphosphate + anthranilate</text>
        <dbReference type="Rhea" id="RHEA:11768"/>
        <dbReference type="ChEBI" id="CHEBI:16567"/>
        <dbReference type="ChEBI" id="CHEBI:18277"/>
        <dbReference type="ChEBI" id="CHEBI:33019"/>
        <dbReference type="ChEBI" id="CHEBI:58017"/>
        <dbReference type="EC" id="2.4.2.18"/>
    </reaction>
</comment>
<protein>
    <recommendedName>
        <fullName evidence="9">Anthranilate phosphoribosyltransferase</fullName>
        <ecNumber evidence="9">2.4.2.18</ecNumber>
    </recommendedName>
</protein>
<evidence type="ECO:0000256" key="5">
    <source>
        <dbReference type="ARBA" id="ARBA00022822"/>
    </source>
</evidence>
<feature type="binding site" evidence="9">
    <location>
        <position position="224"/>
    </location>
    <ligand>
        <name>Mg(2+)</name>
        <dbReference type="ChEBI" id="CHEBI:18420"/>
        <label>2</label>
    </ligand>
</feature>